<dbReference type="InterPro" id="IPR036864">
    <property type="entry name" value="Zn2-C6_fun-type_DNA-bd_sf"/>
</dbReference>
<evidence type="ECO:0000256" key="2">
    <source>
        <dbReference type="SAM" id="MobiDB-lite"/>
    </source>
</evidence>
<dbReference type="GO" id="GO:0008270">
    <property type="term" value="F:zinc ion binding"/>
    <property type="evidence" value="ECO:0007669"/>
    <property type="project" value="InterPro"/>
</dbReference>
<evidence type="ECO:0000313" key="4">
    <source>
        <dbReference type="EMBL" id="GAA93424.1"/>
    </source>
</evidence>
<dbReference type="AlphaFoldDB" id="G7DS64"/>
<proteinExistence type="predicted"/>
<dbReference type="PROSITE" id="PS50048">
    <property type="entry name" value="ZN2_CY6_FUNGAL_2"/>
    <property type="match status" value="1"/>
</dbReference>
<dbReference type="RefSeq" id="XP_014566110.1">
    <property type="nucleotide sequence ID" value="XM_014710624.1"/>
</dbReference>
<reference evidence="4 5" key="2">
    <citation type="journal article" date="2012" name="Open Biol.">
        <title>Characteristics of nucleosomes and linker DNA regions on the genome of the basidiomycete Mixia osmundae revealed by mono- and dinucleosome mapping.</title>
        <authorList>
            <person name="Nishida H."/>
            <person name="Kondo S."/>
            <person name="Matsumoto T."/>
            <person name="Suzuki Y."/>
            <person name="Yoshikawa H."/>
            <person name="Taylor T.D."/>
            <person name="Sugiyama J."/>
        </authorList>
    </citation>
    <scope>NUCLEOTIDE SEQUENCE [LARGE SCALE GENOMIC DNA]</scope>
    <source>
        <strain evidence="5">CBS 9802 / IAM 14324 / JCM 22182 / KY 12970</strain>
    </source>
</reference>
<reference evidence="4 5" key="1">
    <citation type="journal article" date="2011" name="J. Gen. Appl. Microbiol.">
        <title>Draft genome sequencing of the enigmatic basidiomycete Mixia osmundae.</title>
        <authorList>
            <person name="Nishida H."/>
            <person name="Nagatsuka Y."/>
            <person name="Sugiyama J."/>
        </authorList>
    </citation>
    <scope>NUCLEOTIDE SEQUENCE [LARGE SCALE GENOMIC DNA]</scope>
    <source>
        <strain evidence="5">CBS 9802 / IAM 14324 / JCM 22182 / KY 12970</strain>
    </source>
</reference>
<comment type="caution">
    <text evidence="4">The sequence shown here is derived from an EMBL/GenBank/DDBJ whole genome shotgun (WGS) entry which is preliminary data.</text>
</comment>
<dbReference type="Gene3D" id="4.10.240.10">
    <property type="entry name" value="Zn(2)-C6 fungal-type DNA-binding domain"/>
    <property type="match status" value="1"/>
</dbReference>
<feature type="domain" description="Zn(2)-C6 fungal-type" evidence="3">
    <location>
        <begin position="18"/>
        <end position="61"/>
    </location>
</feature>
<dbReference type="Proteomes" id="UP000009131">
    <property type="component" value="Unassembled WGS sequence"/>
</dbReference>
<dbReference type="SUPFAM" id="SSF57701">
    <property type="entry name" value="Zn2/Cys6 DNA-binding domain"/>
    <property type="match status" value="1"/>
</dbReference>
<organism evidence="4 5">
    <name type="scientific">Mixia osmundae (strain CBS 9802 / IAM 14324 / JCM 22182 / KY 12970)</name>
    <dbReference type="NCBI Taxonomy" id="764103"/>
    <lineage>
        <taxon>Eukaryota</taxon>
        <taxon>Fungi</taxon>
        <taxon>Dikarya</taxon>
        <taxon>Basidiomycota</taxon>
        <taxon>Pucciniomycotina</taxon>
        <taxon>Mixiomycetes</taxon>
        <taxon>Mixiales</taxon>
        <taxon>Mixiaceae</taxon>
        <taxon>Mixia</taxon>
    </lineage>
</organism>
<dbReference type="OMA" id="ANMTHEA"/>
<evidence type="ECO:0000313" key="5">
    <source>
        <dbReference type="Proteomes" id="UP000009131"/>
    </source>
</evidence>
<keyword evidence="1" id="KW-0539">Nucleus</keyword>
<dbReference type="GO" id="GO:0000981">
    <property type="term" value="F:DNA-binding transcription factor activity, RNA polymerase II-specific"/>
    <property type="evidence" value="ECO:0007669"/>
    <property type="project" value="InterPro"/>
</dbReference>
<feature type="compositionally biased region" description="Polar residues" evidence="2">
    <location>
        <begin position="97"/>
        <end position="107"/>
    </location>
</feature>
<dbReference type="InParanoid" id="G7DS64"/>
<evidence type="ECO:0000256" key="1">
    <source>
        <dbReference type="ARBA" id="ARBA00023242"/>
    </source>
</evidence>
<dbReference type="CDD" id="cd00067">
    <property type="entry name" value="GAL4"/>
    <property type="match status" value="1"/>
</dbReference>
<dbReference type="PANTHER" id="PTHR31668">
    <property type="entry name" value="GLUCOSE TRANSPORT TRANSCRIPTION REGULATOR RGT1-RELATED-RELATED"/>
    <property type="match status" value="1"/>
</dbReference>
<accession>G7DS64</accession>
<evidence type="ECO:0000259" key="3">
    <source>
        <dbReference type="PROSITE" id="PS50048"/>
    </source>
</evidence>
<sequence length="804" mass="87270">MIETASSSAPRRVTSRRTCQICRQRKSRCELPDAALDMPPGLLSRELACHRCQILSLSCDLAPESTRKRRRLDAEPEDVTPAKASKVRETLAISRPTRGSESGSVQLRQDDDHGPLDSIQSGDLLVTFDPQFPGPGANMTHEARMMSSTGAHFSNAQPHQVRFHGRSCEAASALLRTAYRRRAAEQDECNLSKLLDAPLIERLRPAYSQLNTFVPYLPPLPSLIERYQSDPSLSQTLLTSVTVYLCALTLSDDAESLLPRQRLAGKVCELRDAVLAQLPKSLHAVQALDLLSLFAPFGCLPGTAAPPGSLGFARGFSITAQSLGTAIELSEKAHAVFARDVTEAWASDELWTWLSVCAGQATVTLEDNDFPAGPSTLNTASSLASTLLLYGQQTLRHEPADAHTDDQTMAKLALCERLARLTEVHGSIGQIYNALVAAVDDEGADPTVAITTILRDATTRFEELDERHGSSLDFTRVERSARSFAGWRAHRRIRQLADIGRVQRVGVISLVGTAFLPDHGPLLTQDDKSTFLLVGQVSRKDKIAYALGRASNPREVINFFWRDPQLPAADAVSELANRRAADLEDLLVEFAALAPSERADGSTVLVPAHHLTAIALDGSGVLMELGAANIAITRSLRRARQDFRSAQRVLMMRTVSITMRSLEANSAASAVRRDTVTALAGVLVGSMARVSEERVRSLEREQRDARIHDNLATTSVTTPPPTSAPSPQAAMVEPIDTSSLPAGSFDSLLPSMPVFDKSPSADHASVDQLMNDTLYPLLDIGAFNFDQPGSGSVEPWLFSFAPDL</sequence>
<feature type="compositionally biased region" description="Basic and acidic residues" evidence="2">
    <location>
        <begin position="699"/>
        <end position="709"/>
    </location>
</feature>
<dbReference type="eggNOG" id="ENOG502SF1A">
    <property type="taxonomic scope" value="Eukaryota"/>
</dbReference>
<dbReference type="EMBL" id="BABT02000004">
    <property type="protein sequence ID" value="GAA93424.1"/>
    <property type="molecule type" value="Genomic_DNA"/>
</dbReference>
<name>G7DS64_MIXOS</name>
<protein>
    <recommendedName>
        <fullName evidence="3">Zn(2)-C6 fungal-type domain-containing protein</fullName>
    </recommendedName>
</protein>
<dbReference type="OrthoDB" id="2595934at2759"/>
<dbReference type="HOGENOM" id="CLU_333167_0_0_1"/>
<feature type="region of interest" description="Disordered" evidence="2">
    <location>
        <begin position="65"/>
        <end position="120"/>
    </location>
</feature>
<dbReference type="InterPro" id="IPR001138">
    <property type="entry name" value="Zn2Cys6_DnaBD"/>
</dbReference>
<keyword evidence="5" id="KW-1185">Reference proteome</keyword>
<dbReference type="InterPro" id="IPR050797">
    <property type="entry name" value="Carb_Metab_Trans_Reg"/>
</dbReference>
<feature type="region of interest" description="Disordered" evidence="2">
    <location>
        <begin position="699"/>
        <end position="729"/>
    </location>
</feature>
<dbReference type="STRING" id="764103.G7DS64"/>
<gene>
    <name evidence="4" type="primary">Mo00065</name>
    <name evidence="4" type="ORF">E5Q_00065</name>
</gene>